<protein>
    <recommendedName>
        <fullName evidence="4">Peptidase inhibitor family I36</fullName>
    </recommendedName>
</protein>
<accession>A0ABQ2UG45</accession>
<proteinExistence type="predicted"/>
<sequence length="134" mass="14096">MLTVGLAAGIALLGGTPATAETAPGCSRVTQIGATKILKGGGETIASIKQFVGCDKNYGYTYVWESWASTHRGFDAGAGLWVKGTGDVQGYNVDPKNDREVWSDGLRTVNKCTKAYGAVGRGEIVYAANTEERC</sequence>
<evidence type="ECO:0000313" key="2">
    <source>
        <dbReference type="EMBL" id="GGU31698.1"/>
    </source>
</evidence>
<gene>
    <name evidence="2" type="ORF">GCM10010178_25040</name>
</gene>
<dbReference type="EMBL" id="BMRE01000007">
    <property type="protein sequence ID" value="GGU31698.1"/>
    <property type="molecule type" value="Genomic_DNA"/>
</dbReference>
<feature type="chain" id="PRO_5045669768" description="Peptidase inhibitor family I36" evidence="1">
    <location>
        <begin position="21"/>
        <end position="134"/>
    </location>
</feature>
<dbReference type="Proteomes" id="UP000649573">
    <property type="component" value="Unassembled WGS sequence"/>
</dbReference>
<evidence type="ECO:0008006" key="4">
    <source>
        <dbReference type="Google" id="ProtNLM"/>
    </source>
</evidence>
<evidence type="ECO:0000313" key="3">
    <source>
        <dbReference type="Proteomes" id="UP000649573"/>
    </source>
</evidence>
<name>A0ABQ2UG45_9PSEU</name>
<comment type="caution">
    <text evidence="2">The sequence shown here is derived from an EMBL/GenBank/DDBJ whole genome shotgun (WGS) entry which is preliminary data.</text>
</comment>
<keyword evidence="3" id="KW-1185">Reference proteome</keyword>
<evidence type="ECO:0000256" key="1">
    <source>
        <dbReference type="SAM" id="SignalP"/>
    </source>
</evidence>
<reference evidence="3" key="1">
    <citation type="journal article" date="2019" name="Int. J. Syst. Evol. Microbiol.">
        <title>The Global Catalogue of Microorganisms (GCM) 10K type strain sequencing project: providing services to taxonomists for standard genome sequencing and annotation.</title>
        <authorList>
            <consortium name="The Broad Institute Genomics Platform"/>
            <consortium name="The Broad Institute Genome Sequencing Center for Infectious Disease"/>
            <person name="Wu L."/>
            <person name="Ma J."/>
        </authorList>
    </citation>
    <scope>NUCLEOTIDE SEQUENCE [LARGE SCALE GENOMIC DNA]</scope>
    <source>
        <strain evidence="3">JCM 3296</strain>
    </source>
</reference>
<organism evidence="2 3">
    <name type="scientific">Lentzea flava</name>
    <dbReference type="NCBI Taxonomy" id="103732"/>
    <lineage>
        <taxon>Bacteria</taxon>
        <taxon>Bacillati</taxon>
        <taxon>Actinomycetota</taxon>
        <taxon>Actinomycetes</taxon>
        <taxon>Pseudonocardiales</taxon>
        <taxon>Pseudonocardiaceae</taxon>
        <taxon>Lentzea</taxon>
    </lineage>
</organism>
<keyword evidence="1" id="KW-0732">Signal</keyword>
<feature type="signal peptide" evidence="1">
    <location>
        <begin position="1"/>
        <end position="20"/>
    </location>
</feature>